<keyword evidence="1" id="KW-0472">Membrane</keyword>
<organism evidence="3 4">
    <name type="scientific">Caulobacter rhizosphaerae</name>
    <dbReference type="NCBI Taxonomy" id="2010972"/>
    <lineage>
        <taxon>Bacteria</taxon>
        <taxon>Pseudomonadati</taxon>
        <taxon>Pseudomonadota</taxon>
        <taxon>Alphaproteobacteria</taxon>
        <taxon>Caulobacterales</taxon>
        <taxon>Caulobacteraceae</taxon>
        <taxon>Caulobacter</taxon>
    </lineage>
</organism>
<proteinExistence type="predicted"/>
<accession>A0ABU1MZL4</accession>
<evidence type="ECO:0000313" key="3">
    <source>
        <dbReference type="EMBL" id="MDR6531617.1"/>
    </source>
</evidence>
<dbReference type="Proteomes" id="UP001262754">
    <property type="component" value="Unassembled WGS sequence"/>
</dbReference>
<keyword evidence="1" id="KW-1133">Transmembrane helix</keyword>
<dbReference type="InterPro" id="IPR000073">
    <property type="entry name" value="AB_hydrolase_1"/>
</dbReference>
<feature type="domain" description="AB hydrolase-1" evidence="2">
    <location>
        <begin position="110"/>
        <end position="360"/>
    </location>
</feature>
<protein>
    <submittedName>
        <fullName evidence="3">Pimeloyl-ACP methyl ester carboxylesterase</fullName>
    </submittedName>
</protein>
<name>A0ABU1MZL4_9CAUL</name>
<dbReference type="InterPro" id="IPR050228">
    <property type="entry name" value="Carboxylesterase_BioH"/>
</dbReference>
<evidence type="ECO:0000256" key="1">
    <source>
        <dbReference type="SAM" id="Phobius"/>
    </source>
</evidence>
<sequence>MPLLFLLRLIFSLLSWAVLAAAGYLIWSWWQGDLVVAPDGLARRVRDEDWRLWAGLALLAWSFLGKWLVVPLVAKPDTRRTRPDRVAGQIVKSPGGGELHVEVSGPIDGPPIILTHGWGLDSTIWFYARHDLARRFRVITWDLAGLGKSRRGSSGKIDLSRFADDLAAILDLTGQRPAVLVGHSIGGMTIQTLARDHPRLFADKVRGVALLNTTYTNPLRTMVFSRLFQALRRPLLEPLLHLTIWLQPVAWLSAWQSYLSGLAHLANRFGFGRFVTRSQLEHTTLLATRNAPAVQARGNLAMFRWDATGALEGLQTPVLVIGGEVDIITKLEASREIARSAPEARLQMVDGVNHMGFLERANLYTAAIESFAESVQPESVASQRIETPAVLGAHESS</sequence>
<gene>
    <name evidence="3" type="ORF">J2800_002364</name>
</gene>
<dbReference type="Gene3D" id="3.40.50.1820">
    <property type="entry name" value="alpha/beta hydrolase"/>
    <property type="match status" value="1"/>
</dbReference>
<keyword evidence="4" id="KW-1185">Reference proteome</keyword>
<dbReference type="Pfam" id="PF00561">
    <property type="entry name" value="Abhydrolase_1"/>
    <property type="match status" value="1"/>
</dbReference>
<dbReference type="PANTHER" id="PTHR43194:SF5">
    <property type="entry name" value="PIMELOYL-[ACYL-CARRIER PROTEIN] METHYL ESTER ESTERASE"/>
    <property type="match status" value="1"/>
</dbReference>
<evidence type="ECO:0000259" key="2">
    <source>
        <dbReference type="Pfam" id="PF00561"/>
    </source>
</evidence>
<dbReference type="PANTHER" id="PTHR43194">
    <property type="entry name" value="HYDROLASE ALPHA/BETA FOLD FAMILY"/>
    <property type="match status" value="1"/>
</dbReference>
<evidence type="ECO:0000313" key="4">
    <source>
        <dbReference type="Proteomes" id="UP001262754"/>
    </source>
</evidence>
<dbReference type="SUPFAM" id="SSF53474">
    <property type="entry name" value="alpha/beta-Hydrolases"/>
    <property type="match status" value="1"/>
</dbReference>
<feature type="transmembrane region" description="Helical" evidence="1">
    <location>
        <begin position="52"/>
        <end position="74"/>
    </location>
</feature>
<dbReference type="InterPro" id="IPR029058">
    <property type="entry name" value="AB_hydrolase_fold"/>
</dbReference>
<reference evidence="3 4" key="1">
    <citation type="submission" date="2023-07" db="EMBL/GenBank/DDBJ databases">
        <title>Sorghum-associated microbial communities from plants grown in Nebraska, USA.</title>
        <authorList>
            <person name="Schachtman D."/>
        </authorList>
    </citation>
    <scope>NUCLEOTIDE SEQUENCE [LARGE SCALE GENOMIC DNA]</scope>
    <source>
        <strain evidence="3 4">DS2154</strain>
    </source>
</reference>
<dbReference type="RefSeq" id="WP_310031672.1">
    <property type="nucleotide sequence ID" value="NZ_JAVDRL010000006.1"/>
</dbReference>
<keyword evidence="1" id="KW-0812">Transmembrane</keyword>
<comment type="caution">
    <text evidence="3">The sequence shown here is derived from an EMBL/GenBank/DDBJ whole genome shotgun (WGS) entry which is preliminary data.</text>
</comment>
<dbReference type="EMBL" id="JAVDRL010000006">
    <property type="protein sequence ID" value="MDR6531617.1"/>
    <property type="molecule type" value="Genomic_DNA"/>
</dbReference>